<dbReference type="Gene3D" id="3.40.50.300">
    <property type="entry name" value="P-loop containing nucleotide triphosphate hydrolases"/>
    <property type="match status" value="2"/>
</dbReference>
<dbReference type="InterPro" id="IPR047038">
    <property type="entry name" value="eEF3_chromodomain-like_sf"/>
</dbReference>
<evidence type="ECO:0000313" key="10">
    <source>
        <dbReference type="EMBL" id="KAG8462390.1"/>
    </source>
</evidence>
<dbReference type="EMBL" id="JAGTXO010000021">
    <property type="protein sequence ID" value="KAG8462390.1"/>
    <property type="molecule type" value="Genomic_DNA"/>
</dbReference>
<accession>A0A8J5XGA0</accession>
<feature type="region of interest" description="Disordered" evidence="8">
    <location>
        <begin position="1"/>
        <end position="23"/>
    </location>
</feature>
<dbReference type="SMART" id="SM00382">
    <property type="entry name" value="AAA"/>
    <property type="match status" value="2"/>
</dbReference>
<evidence type="ECO:0000256" key="8">
    <source>
        <dbReference type="SAM" id="MobiDB-lite"/>
    </source>
</evidence>
<dbReference type="InterPro" id="IPR016024">
    <property type="entry name" value="ARM-type_fold"/>
</dbReference>
<dbReference type="InterPro" id="IPR027417">
    <property type="entry name" value="P-loop_NTPase"/>
</dbReference>
<dbReference type="Pfam" id="PF00005">
    <property type="entry name" value="ABC_tran"/>
    <property type="match status" value="2"/>
</dbReference>
<dbReference type="CDD" id="cd03221">
    <property type="entry name" value="ABCF_EF-3"/>
    <property type="match status" value="1"/>
</dbReference>
<feature type="compositionally biased region" description="Polar residues" evidence="8">
    <location>
        <begin position="7"/>
        <end position="16"/>
    </location>
</feature>
<feature type="compositionally biased region" description="Low complexity" evidence="8">
    <location>
        <begin position="767"/>
        <end position="801"/>
    </location>
</feature>
<proteinExistence type="inferred from homology"/>
<dbReference type="Gene3D" id="2.40.50.990">
    <property type="match status" value="1"/>
</dbReference>
<keyword evidence="11" id="KW-1185">Reference proteome</keyword>
<dbReference type="Pfam" id="PF24987">
    <property type="entry name" value="HEAT_EF3_N"/>
    <property type="match status" value="1"/>
</dbReference>
<dbReference type="Gene3D" id="1.25.10.10">
    <property type="entry name" value="Leucine-rich Repeat Variant"/>
    <property type="match status" value="1"/>
</dbReference>
<dbReference type="OrthoDB" id="2110130at2759"/>
<keyword evidence="3" id="KW-0677">Repeat</keyword>
<feature type="region of interest" description="Disordered" evidence="8">
    <location>
        <begin position="756"/>
        <end position="801"/>
    </location>
</feature>
<dbReference type="PROSITE" id="PS50893">
    <property type="entry name" value="ABC_TRANSPORTER_2"/>
    <property type="match status" value="2"/>
</dbReference>
<comment type="caution">
    <text evidence="10">The sequence shown here is derived from an EMBL/GenBank/DDBJ whole genome shotgun (WGS) entry which is preliminary data.</text>
</comment>
<feature type="compositionally biased region" description="Basic residues" evidence="8">
    <location>
        <begin position="1185"/>
        <end position="1198"/>
    </location>
</feature>
<keyword evidence="5" id="KW-0067">ATP-binding</keyword>
<dbReference type="InterPro" id="IPR034085">
    <property type="entry name" value="TOG"/>
</dbReference>
<protein>
    <recommendedName>
        <fullName evidence="6">Elongation factor 3</fullName>
    </recommendedName>
    <alternativeName>
        <fullName evidence="7">Eukaryotic elongation factor 3</fullName>
    </alternativeName>
</protein>
<name>A0A8J5XGA0_DIALT</name>
<organism evidence="10 11">
    <name type="scientific">Diacronema lutheri</name>
    <name type="common">Unicellular marine alga</name>
    <name type="synonym">Monochrysis lutheri</name>
    <dbReference type="NCBI Taxonomy" id="2081491"/>
    <lineage>
        <taxon>Eukaryota</taxon>
        <taxon>Haptista</taxon>
        <taxon>Haptophyta</taxon>
        <taxon>Pavlovophyceae</taxon>
        <taxon>Pavlovales</taxon>
        <taxon>Pavlovaceae</taxon>
        <taxon>Diacronema</taxon>
    </lineage>
</organism>
<dbReference type="PANTHER" id="PTHR19211">
    <property type="entry name" value="ATP-BINDING TRANSPORT PROTEIN-RELATED"/>
    <property type="match status" value="1"/>
</dbReference>
<dbReference type="InterPro" id="IPR050611">
    <property type="entry name" value="ABCF"/>
</dbReference>
<comment type="similarity">
    <text evidence="1">Belongs to the ABC transporter superfamily. ABCF family. EF3 subfamily.</text>
</comment>
<evidence type="ECO:0000256" key="1">
    <source>
        <dbReference type="ARBA" id="ARBA00011054"/>
    </source>
</evidence>
<keyword evidence="4" id="KW-0547">Nucleotide-binding</keyword>
<dbReference type="PANTHER" id="PTHR19211:SF127">
    <property type="entry name" value="ABC TRANSPORTER DOMAIN-CONTAINING PROTEIN"/>
    <property type="match status" value="1"/>
</dbReference>
<dbReference type="Pfam" id="PF24984">
    <property type="entry name" value="HEAT_EF3_GNC1"/>
    <property type="match status" value="1"/>
</dbReference>
<evidence type="ECO:0000256" key="5">
    <source>
        <dbReference type="ARBA" id="ARBA00022840"/>
    </source>
</evidence>
<dbReference type="OMA" id="LTNTTIC"/>
<dbReference type="GO" id="GO:0005524">
    <property type="term" value="F:ATP binding"/>
    <property type="evidence" value="ECO:0007669"/>
    <property type="project" value="UniProtKB-KW"/>
</dbReference>
<feature type="domain" description="ABC transporter" evidence="9">
    <location>
        <begin position="496"/>
        <end position="713"/>
    </location>
</feature>
<evidence type="ECO:0000259" key="9">
    <source>
        <dbReference type="PROSITE" id="PS50893"/>
    </source>
</evidence>
<evidence type="ECO:0000313" key="11">
    <source>
        <dbReference type="Proteomes" id="UP000751190"/>
    </source>
</evidence>
<sequence length="1198" mass="125527">MPVVGAVNNNPTQQAPAKQHGAAGPTEAARLLRGAAWLLPTIADAPALAVVQSRGEPAARAAAATAAEAVRGGTPIVAALVAAASSEAAAARAAGALLGGLVASDGPRACAAIREGAGAKKDAAAREGALLAAAASCMHGGHAVEPWAVTAFVPLLIEGLDDAKDEVKSAARMCAKEIGRTLSGRAVRQCMRALYPALDPSAKPKAKMAALGVLASLCAQKPEGLEYELPDLVPILIEALSDTKAAVQDAATVTLAEACGLVRTPETVKLMPLFLAAITHPDAMTTKALEALMDITFCNALGSDSLALLVPVMLRGLRTGEADLTKCACKAACNMLSLVASADVMTPFVDRMMPEFVKTENHAYPEIRELGQRSMAELKNGLVGAESLAEQRARAAAGKAEIDAAFASFVGARAIPPVARDYLASVGAGEVAGPLSICPNVLSAHELHHAARRTLHGALDDASLEALCAHLETAYRGSHHRRGEGEGESGDGEYIVNLPNIICGFAGRVLLRRASFRLEKGHLYGLVGQNGVGKTTLLTRIVQRDIYGFPPELGCHYVGCHELEAYQELSDTVTEFMQKAAAATGCDEALVGTALSSAGFDERPDLLQQRVSQLSGGWRMKLGIAKSELFSRNLLLLDEPTNHLDRSSVLWLQAYLKQLAASGITVCIVSHDYDFLAEVLTRVINFHALKLTYFQCGFSEFQAQNPHIVAGLPHVNKSQKFAGSAADAAAAAATAAVAGAAAGAAAADAAAGGEEARREAGAGSDGAGATANGAHAPSAEPAAAGAPAAAGGGAQDAAAAPRTTAGDGFLPITFPDPGKLDGIRSRTKTVMKMSKVTFQYPGAPKPALTDANCVVTLASRVAIVGANGAGKTTLLKLLVGETNIDGGTFEKHENLRLSYIAQHSMHHVEDYLDKSPVQYIMYRFQEGMDKEMAKFSTIQLTDEEKALSTGSMGVLEVIGRANRAGKLWYELVVVGRKAGDTKWEPLQFLEKMPPYVLKLCRHYDEKLKAQQSGMEVRPITTVEIKKHLLDFGIANGLEDGKIKRMSGGQKCRLVLAAALWSMPHIIALDEPTNYLDNDTLAALTKALQEYEGGVITISHNAPFVEAVCNEKWTVANGEVVCENFKVKRSKDYFDKKRGSASNLGSCTDIASMASVDSAANLSSLGGSTVDLAAMDVSENGDGKKGAKKPAAKPPKGKK</sequence>
<evidence type="ECO:0000256" key="4">
    <source>
        <dbReference type="ARBA" id="ARBA00022741"/>
    </source>
</evidence>
<dbReference type="AlphaFoldDB" id="A0A8J5XGA0"/>
<evidence type="ECO:0000256" key="6">
    <source>
        <dbReference type="ARBA" id="ARBA00050030"/>
    </source>
</evidence>
<evidence type="ECO:0000256" key="2">
    <source>
        <dbReference type="ARBA" id="ARBA00022490"/>
    </source>
</evidence>
<dbReference type="InterPro" id="IPR003439">
    <property type="entry name" value="ABC_transporter-like_ATP-bd"/>
</dbReference>
<evidence type="ECO:0000256" key="3">
    <source>
        <dbReference type="ARBA" id="ARBA00022737"/>
    </source>
</evidence>
<feature type="region of interest" description="Disordered" evidence="8">
    <location>
        <begin position="1175"/>
        <end position="1198"/>
    </location>
</feature>
<keyword evidence="2" id="KW-0963">Cytoplasm</keyword>
<dbReference type="SUPFAM" id="SSF52540">
    <property type="entry name" value="P-loop containing nucleoside triphosphate hydrolases"/>
    <property type="match status" value="2"/>
</dbReference>
<reference evidence="10" key="1">
    <citation type="submission" date="2021-05" db="EMBL/GenBank/DDBJ databases">
        <title>The genome of the haptophyte Pavlova lutheri (Diacronema luteri, Pavlovales) - a model for lipid biosynthesis in eukaryotic algae.</title>
        <authorList>
            <person name="Hulatt C.J."/>
            <person name="Posewitz M.C."/>
        </authorList>
    </citation>
    <scope>NUCLEOTIDE SEQUENCE</scope>
    <source>
        <strain evidence="10">NIVA-4/92</strain>
    </source>
</reference>
<gene>
    <name evidence="10" type="ORF">KFE25_012210</name>
</gene>
<feature type="domain" description="ABC transporter" evidence="9">
    <location>
        <begin position="831"/>
        <end position="1141"/>
    </location>
</feature>
<dbReference type="SUPFAM" id="SSF48371">
    <property type="entry name" value="ARM repeat"/>
    <property type="match status" value="1"/>
</dbReference>
<dbReference type="InterPro" id="IPR003593">
    <property type="entry name" value="AAA+_ATPase"/>
</dbReference>
<dbReference type="GO" id="GO:0016887">
    <property type="term" value="F:ATP hydrolysis activity"/>
    <property type="evidence" value="ECO:0007669"/>
    <property type="project" value="InterPro"/>
</dbReference>
<evidence type="ECO:0000256" key="7">
    <source>
        <dbReference type="ARBA" id="ARBA00050045"/>
    </source>
</evidence>
<dbReference type="SMART" id="SM01349">
    <property type="entry name" value="TOG"/>
    <property type="match status" value="1"/>
</dbReference>
<dbReference type="Proteomes" id="UP000751190">
    <property type="component" value="Unassembled WGS sequence"/>
</dbReference>
<dbReference type="InterPro" id="IPR011989">
    <property type="entry name" value="ARM-like"/>
</dbReference>